<dbReference type="KEGG" id="mlil:QLS71_015145"/>
<dbReference type="PANTHER" id="PTHR15394">
    <property type="entry name" value="SERINE HYDROLASE RBBP9"/>
    <property type="match status" value="1"/>
</dbReference>
<dbReference type="Gene3D" id="3.40.50.1820">
    <property type="entry name" value="alpha/beta hydrolase"/>
    <property type="match status" value="1"/>
</dbReference>
<accession>A0AAU7EDB3</accession>
<dbReference type="InterPro" id="IPR010662">
    <property type="entry name" value="RBBP9/YdeN"/>
</dbReference>
<gene>
    <name evidence="1" type="ORF">QLS71_015145</name>
</gene>
<keyword evidence="2" id="KW-1185">Reference proteome</keyword>
<name>A0AAU7EDB3_9FLAO</name>
<dbReference type="Proteomes" id="UP001224325">
    <property type="component" value="Chromosome"/>
</dbReference>
<dbReference type="AlphaFoldDB" id="A0AAU7EDB3"/>
<evidence type="ECO:0000313" key="1">
    <source>
        <dbReference type="EMBL" id="XBL13648.1"/>
    </source>
</evidence>
<dbReference type="SUPFAM" id="SSF53474">
    <property type="entry name" value="alpha/beta-Hydrolases"/>
    <property type="match status" value="1"/>
</dbReference>
<sequence>MKPIKILFAHSGGGQGSVGQGSFDLVTYLKNELGNEFEILYPIIDDPEAPTYQMWKNLFTKEFKKASQPTILIGHSLGASMLLKFISEEKPNVLISTLYLVATPLWGKDGWDVDEFVLKDNFKNELKQVNKIFLYQCKDDSIVPFKHLNFYKKSFPKATIKVLNGTDHAFANGLPELVDDILLCNKTTKKL</sequence>
<dbReference type="GO" id="GO:0016787">
    <property type="term" value="F:hydrolase activity"/>
    <property type="evidence" value="ECO:0007669"/>
    <property type="project" value="UniProtKB-KW"/>
</dbReference>
<proteinExistence type="predicted"/>
<keyword evidence="1" id="KW-0378">Hydrolase</keyword>
<protein>
    <submittedName>
        <fullName evidence="1">Alpha/beta hydrolase</fullName>
    </submittedName>
</protein>
<dbReference type="RefSeq" id="WP_308993731.1">
    <property type="nucleotide sequence ID" value="NZ_CP155618.1"/>
</dbReference>
<dbReference type="PANTHER" id="PTHR15394:SF3">
    <property type="entry name" value="SERINE HYDROLASE RBBP9"/>
    <property type="match status" value="1"/>
</dbReference>
<evidence type="ECO:0000313" key="2">
    <source>
        <dbReference type="Proteomes" id="UP001224325"/>
    </source>
</evidence>
<dbReference type="Pfam" id="PF06821">
    <property type="entry name" value="Ser_hydrolase"/>
    <property type="match status" value="1"/>
</dbReference>
<dbReference type="EMBL" id="CP155618">
    <property type="protein sequence ID" value="XBL13648.1"/>
    <property type="molecule type" value="Genomic_DNA"/>
</dbReference>
<reference evidence="1" key="1">
    <citation type="submission" date="2024-04" db="EMBL/GenBank/DDBJ databases">
        <title>Mariniflexile litorale, isolated from the shallow sediments of the Sea of Japan.</title>
        <authorList>
            <person name="Romanenko L."/>
            <person name="Isaeva M."/>
        </authorList>
    </citation>
    <scope>NUCLEOTIDE SEQUENCE [LARGE SCALE GENOMIC DNA]</scope>
    <source>
        <strain evidence="1">KMM 9835</strain>
    </source>
</reference>
<organism evidence="1 2">
    <name type="scientific">Mariniflexile litorale</name>
    <dbReference type="NCBI Taxonomy" id="3045158"/>
    <lineage>
        <taxon>Bacteria</taxon>
        <taxon>Pseudomonadati</taxon>
        <taxon>Bacteroidota</taxon>
        <taxon>Flavobacteriia</taxon>
        <taxon>Flavobacteriales</taxon>
        <taxon>Flavobacteriaceae</taxon>
        <taxon>Mariniflexile</taxon>
    </lineage>
</organism>
<dbReference type="InterPro" id="IPR029058">
    <property type="entry name" value="AB_hydrolase_fold"/>
</dbReference>